<evidence type="ECO:0000256" key="2">
    <source>
        <dbReference type="SAM" id="Phobius"/>
    </source>
</evidence>
<evidence type="ECO:0000256" key="1">
    <source>
        <dbReference type="SAM" id="MobiDB-lite"/>
    </source>
</evidence>
<feature type="compositionally biased region" description="Low complexity" evidence="1">
    <location>
        <begin position="11"/>
        <end position="29"/>
    </location>
</feature>
<evidence type="ECO:0000313" key="3">
    <source>
        <dbReference type="EMBL" id="MBS6940884.1"/>
    </source>
</evidence>
<dbReference type="EMBL" id="JAGZSV010000079">
    <property type="protein sequence ID" value="MBS6940884.1"/>
    <property type="molecule type" value="Genomic_DNA"/>
</dbReference>
<feature type="transmembrane region" description="Helical" evidence="2">
    <location>
        <begin position="91"/>
        <end position="113"/>
    </location>
</feature>
<gene>
    <name evidence="3" type="ORF">KH142_05290</name>
</gene>
<accession>A0A943UXG0</accession>
<protein>
    <submittedName>
        <fullName evidence="3">Uncharacterized protein</fullName>
    </submittedName>
</protein>
<reference evidence="3" key="1">
    <citation type="submission" date="2021-02" db="EMBL/GenBank/DDBJ databases">
        <title>Infant gut strain persistence is associated with maternal origin, phylogeny, and functional potential including surface adhesion and iron acquisition.</title>
        <authorList>
            <person name="Lou Y.C."/>
        </authorList>
    </citation>
    <scope>NUCLEOTIDE SEQUENCE</scope>
    <source>
        <strain evidence="3">L2_039_000G1_dasL2_039_000G1_concoct_11</strain>
    </source>
</reference>
<keyword evidence="2" id="KW-0812">Transmembrane</keyword>
<keyword evidence="2" id="KW-0472">Membrane</keyword>
<organism evidence="3 4">
    <name type="scientific">Slackia piriformis</name>
    <dbReference type="NCBI Taxonomy" id="626934"/>
    <lineage>
        <taxon>Bacteria</taxon>
        <taxon>Bacillati</taxon>
        <taxon>Actinomycetota</taxon>
        <taxon>Coriobacteriia</taxon>
        <taxon>Eggerthellales</taxon>
        <taxon>Eggerthellaceae</taxon>
        <taxon>Slackia</taxon>
    </lineage>
</organism>
<name>A0A943UXG0_9ACTN</name>
<feature type="compositionally biased region" description="Polar residues" evidence="1">
    <location>
        <begin position="40"/>
        <end position="63"/>
    </location>
</feature>
<dbReference type="AlphaFoldDB" id="A0A943UXG0"/>
<sequence>MQQPQEPQPMQPQASPQPVAASQPAQPQQGWQTPKPAQPQPVSQPSMPAQPYPSQGFDQQAYRQDQAYGQPPMPGYQAVYPMTEFDRTLRLIAFILNILSLVAAAILIIPLAWMIPMCVRSWGIYKGTKPNTVAFGVCTLIFLSLIGGILLLISKKDR</sequence>
<feature type="transmembrane region" description="Helical" evidence="2">
    <location>
        <begin position="133"/>
        <end position="153"/>
    </location>
</feature>
<keyword evidence="2" id="KW-1133">Transmembrane helix</keyword>
<proteinExistence type="predicted"/>
<evidence type="ECO:0000313" key="4">
    <source>
        <dbReference type="Proteomes" id="UP000727506"/>
    </source>
</evidence>
<comment type="caution">
    <text evidence="3">The sequence shown here is derived from an EMBL/GenBank/DDBJ whole genome shotgun (WGS) entry which is preliminary data.</text>
</comment>
<dbReference type="Proteomes" id="UP000727506">
    <property type="component" value="Unassembled WGS sequence"/>
</dbReference>
<feature type="compositionally biased region" description="Pro residues" evidence="1">
    <location>
        <begin position="1"/>
        <end position="10"/>
    </location>
</feature>
<feature type="region of interest" description="Disordered" evidence="1">
    <location>
        <begin position="1"/>
        <end position="70"/>
    </location>
</feature>